<organism evidence="2 3">
    <name type="scientific">Pinibacter aurantiacus</name>
    <dbReference type="NCBI Taxonomy" id="2851599"/>
    <lineage>
        <taxon>Bacteria</taxon>
        <taxon>Pseudomonadati</taxon>
        <taxon>Bacteroidota</taxon>
        <taxon>Chitinophagia</taxon>
        <taxon>Chitinophagales</taxon>
        <taxon>Chitinophagaceae</taxon>
        <taxon>Pinibacter</taxon>
    </lineage>
</organism>
<dbReference type="InterPro" id="IPR002938">
    <property type="entry name" value="FAD-bd"/>
</dbReference>
<dbReference type="Pfam" id="PF01494">
    <property type="entry name" value="FAD_binding_3"/>
    <property type="match status" value="1"/>
</dbReference>
<proteinExistence type="predicted"/>
<gene>
    <name evidence="2" type="ORF">KTO63_26000</name>
</gene>
<name>A0A9E2W5A1_9BACT</name>
<dbReference type="Proteomes" id="UP000812270">
    <property type="component" value="Unassembled WGS sequence"/>
</dbReference>
<dbReference type="RefSeq" id="WP_217795222.1">
    <property type="nucleotide sequence ID" value="NZ_JAHSPG010000018.1"/>
</dbReference>
<dbReference type="PROSITE" id="PS51257">
    <property type="entry name" value="PROKAR_LIPOPROTEIN"/>
    <property type="match status" value="1"/>
</dbReference>
<dbReference type="AlphaFoldDB" id="A0A9E2W5A1"/>
<dbReference type="GO" id="GO:0016628">
    <property type="term" value="F:oxidoreductase activity, acting on the CH-CH group of donors, NAD or NADP as acceptor"/>
    <property type="evidence" value="ECO:0007669"/>
    <property type="project" value="InterPro"/>
</dbReference>
<dbReference type="EMBL" id="JAHSPG010000018">
    <property type="protein sequence ID" value="MBV4360645.1"/>
    <property type="molecule type" value="Genomic_DNA"/>
</dbReference>
<dbReference type="PANTHER" id="PTHR42685:SF22">
    <property type="entry name" value="CONDITIONED MEDIUM FACTOR RECEPTOR 1"/>
    <property type="match status" value="1"/>
</dbReference>
<dbReference type="InterPro" id="IPR050407">
    <property type="entry name" value="Geranylgeranyl_reductase"/>
</dbReference>
<dbReference type="PANTHER" id="PTHR42685">
    <property type="entry name" value="GERANYLGERANYL DIPHOSPHATE REDUCTASE"/>
    <property type="match status" value="1"/>
</dbReference>
<evidence type="ECO:0000313" key="2">
    <source>
        <dbReference type="EMBL" id="MBV4360645.1"/>
    </source>
</evidence>
<protein>
    <submittedName>
        <fullName evidence="2">NAD(P)/FAD-dependent oxidoreductase</fullName>
    </submittedName>
</protein>
<dbReference type="GO" id="GO:0071949">
    <property type="term" value="F:FAD binding"/>
    <property type="evidence" value="ECO:0007669"/>
    <property type="project" value="InterPro"/>
</dbReference>
<sequence>MKWASPLNYDADVFIAGAGPAGAACAYHLCKSGLKVILADYQGFPRDKVCGDFVGPVAIKECERMGISGHADFQQTNIITQAAVFLDGKKLLTKSIPEVDDLPSYGRVIPRQIFDNWLLQAAIQAGARFIPLCRLNDFTVYDNAVVCNCTQSKKQVNYTTKLIIGADGSSSTCARLLSGKKPDGENRIVAVRAYYKNISCTPQQAELYFSSKSFPGYYWFFPTAKNEANVGIGMVLENFPKEDISLKDLLNELVQNDDCLKERIGKDSVADKVVGWPLSTYNPKAQITNDRVVLIGDAAGLINSLNGEGIQYAMLSGRWAAETIVGLAKSNDFSANALMAYDKKIKDELGYDMSLSNLVIQFIRNRNLNDFWLKLLQIMAETAEHDQAYADTAGGILAGLMPSNKAVNISFVGKTVLQAFSTTVRDTGNAVLNGPSALTAFAFDKARFAMKNFVGAIDQRSDYMHWIRGIAEQSIHLSGHVVKHAVKKLKIEN</sequence>
<evidence type="ECO:0000313" key="3">
    <source>
        <dbReference type="Proteomes" id="UP000812270"/>
    </source>
</evidence>
<dbReference type="NCBIfam" id="TIGR02032">
    <property type="entry name" value="GG-red-SF"/>
    <property type="match status" value="1"/>
</dbReference>
<dbReference type="InterPro" id="IPR011777">
    <property type="entry name" value="Geranylgeranyl_Rdtase_fam"/>
</dbReference>
<accession>A0A9E2W5A1</accession>
<feature type="domain" description="FAD-binding" evidence="1">
    <location>
        <begin position="11"/>
        <end position="314"/>
    </location>
</feature>
<reference evidence="2" key="1">
    <citation type="submission" date="2021-06" db="EMBL/GenBank/DDBJ databases">
        <authorList>
            <person name="Huq M.A."/>
        </authorList>
    </citation>
    <scope>NUCLEOTIDE SEQUENCE</scope>
    <source>
        <strain evidence="2">MAH-26</strain>
    </source>
</reference>
<keyword evidence="3" id="KW-1185">Reference proteome</keyword>
<evidence type="ECO:0000259" key="1">
    <source>
        <dbReference type="Pfam" id="PF01494"/>
    </source>
</evidence>
<comment type="caution">
    <text evidence="2">The sequence shown here is derived from an EMBL/GenBank/DDBJ whole genome shotgun (WGS) entry which is preliminary data.</text>
</comment>